<sequence length="224" mass="26197">MTYVYHFTRRENVPTIMQQGLNVVSRFNKLNSKLREKAIYAWLIPQHDKMGYLNDGEYVCLQIRVEPQDCFVANMDIISSAFVNFIGTSKQERNISLSKELVSYYDSSAVHIGEYKTGLFRVPEVIIPYHIESKDIEICPNIDSYQNSNLIENEMIYNENWFKRVQFLANDYTNKREDIMNMLSNTGLIKKIAMHDDSDGLLATYELIESKEYFTIKLSEKINI</sequence>
<protein>
    <submittedName>
        <fullName evidence="1">Uncharacterized protein</fullName>
    </submittedName>
</protein>
<proteinExistence type="predicted"/>
<evidence type="ECO:0000313" key="2">
    <source>
        <dbReference type="Proteomes" id="UP001058074"/>
    </source>
</evidence>
<dbReference type="Proteomes" id="UP001058074">
    <property type="component" value="Unassembled WGS sequence"/>
</dbReference>
<dbReference type="EMBL" id="BROD01000001">
    <property type="protein sequence ID" value="GKX66725.1"/>
    <property type="molecule type" value="Genomic_DNA"/>
</dbReference>
<reference evidence="1" key="1">
    <citation type="journal article" date="2025" name="Int. J. Syst. Evol. Microbiol.">
        <title>Inconstantimicrobium mannanitabidum sp. nov., a novel member of the family Clostridiaceae isolated from anoxic soil under the treatment of reductive soil disinfestation.</title>
        <authorList>
            <person name="Ueki A."/>
            <person name="Tonouchi A."/>
            <person name="Honma S."/>
            <person name="Kaku N."/>
            <person name="Ueki K."/>
        </authorList>
    </citation>
    <scope>NUCLEOTIDE SEQUENCE</scope>
    <source>
        <strain evidence="1">TW13</strain>
    </source>
</reference>
<name>A0ACB5RCB7_9CLOT</name>
<keyword evidence="2" id="KW-1185">Reference proteome</keyword>
<comment type="caution">
    <text evidence="1">The sequence shown here is derived from an EMBL/GenBank/DDBJ whole genome shotgun (WGS) entry which is preliminary data.</text>
</comment>
<organism evidence="1 2">
    <name type="scientific">Inconstantimicrobium mannanitabidum</name>
    <dbReference type="NCBI Taxonomy" id="1604901"/>
    <lineage>
        <taxon>Bacteria</taxon>
        <taxon>Bacillati</taxon>
        <taxon>Bacillota</taxon>
        <taxon>Clostridia</taxon>
        <taxon>Eubacteriales</taxon>
        <taxon>Clostridiaceae</taxon>
        <taxon>Inconstantimicrobium</taxon>
    </lineage>
</organism>
<evidence type="ECO:0000313" key="1">
    <source>
        <dbReference type="EMBL" id="GKX66725.1"/>
    </source>
</evidence>
<gene>
    <name evidence="1" type="ORF">rsdtw13_19830</name>
</gene>
<accession>A0ACB5RCB7</accession>